<dbReference type="EMBL" id="MU269451">
    <property type="protein sequence ID" value="KAH7902862.1"/>
    <property type="molecule type" value="Genomic_DNA"/>
</dbReference>
<comment type="caution">
    <text evidence="1">The sequence shown here is derived from an EMBL/GenBank/DDBJ whole genome shotgun (WGS) entry which is preliminary data.</text>
</comment>
<sequence>MSLFYAYFLGNHDGGRWVVVFETREVADEWWREDFTGKREVRRISPQLYRYEGKEKLVGRFYLTDEVETPRKERMFFVQLNRPGPGVVTLILPSLCITDHISGNT</sequence>
<proteinExistence type="predicted"/>
<organism evidence="1 2">
    <name type="scientific">Hygrophoropsis aurantiaca</name>
    <dbReference type="NCBI Taxonomy" id="72124"/>
    <lineage>
        <taxon>Eukaryota</taxon>
        <taxon>Fungi</taxon>
        <taxon>Dikarya</taxon>
        <taxon>Basidiomycota</taxon>
        <taxon>Agaricomycotina</taxon>
        <taxon>Agaricomycetes</taxon>
        <taxon>Agaricomycetidae</taxon>
        <taxon>Boletales</taxon>
        <taxon>Coniophorineae</taxon>
        <taxon>Hygrophoropsidaceae</taxon>
        <taxon>Hygrophoropsis</taxon>
    </lineage>
</organism>
<name>A0ACB7ZPV9_9AGAM</name>
<accession>A0ACB7ZPV9</accession>
<protein>
    <submittedName>
        <fullName evidence="1">Uncharacterized protein</fullName>
    </submittedName>
</protein>
<keyword evidence="2" id="KW-1185">Reference proteome</keyword>
<dbReference type="Proteomes" id="UP000790377">
    <property type="component" value="Unassembled WGS sequence"/>
</dbReference>
<evidence type="ECO:0000313" key="1">
    <source>
        <dbReference type="EMBL" id="KAH7902862.1"/>
    </source>
</evidence>
<gene>
    <name evidence="1" type="ORF">BJ138DRAFT_261344</name>
</gene>
<evidence type="ECO:0000313" key="2">
    <source>
        <dbReference type="Proteomes" id="UP000790377"/>
    </source>
</evidence>
<reference evidence="1" key="1">
    <citation type="journal article" date="2021" name="New Phytol.">
        <title>Evolutionary innovations through gain and loss of genes in the ectomycorrhizal Boletales.</title>
        <authorList>
            <person name="Wu G."/>
            <person name="Miyauchi S."/>
            <person name="Morin E."/>
            <person name="Kuo A."/>
            <person name="Drula E."/>
            <person name="Varga T."/>
            <person name="Kohler A."/>
            <person name="Feng B."/>
            <person name="Cao Y."/>
            <person name="Lipzen A."/>
            <person name="Daum C."/>
            <person name="Hundley H."/>
            <person name="Pangilinan J."/>
            <person name="Johnson J."/>
            <person name="Barry K."/>
            <person name="LaButti K."/>
            <person name="Ng V."/>
            <person name="Ahrendt S."/>
            <person name="Min B."/>
            <person name="Choi I.G."/>
            <person name="Park H."/>
            <person name="Plett J.M."/>
            <person name="Magnuson J."/>
            <person name="Spatafora J.W."/>
            <person name="Nagy L.G."/>
            <person name="Henrissat B."/>
            <person name="Grigoriev I.V."/>
            <person name="Yang Z.L."/>
            <person name="Xu J."/>
            <person name="Martin F.M."/>
        </authorList>
    </citation>
    <scope>NUCLEOTIDE SEQUENCE</scope>
    <source>
        <strain evidence="1">ATCC 28755</strain>
    </source>
</reference>